<keyword evidence="23" id="KW-1185">Reference proteome</keyword>
<evidence type="ECO:0000256" key="1">
    <source>
        <dbReference type="ARBA" id="ARBA00004114"/>
    </source>
</evidence>
<dbReference type="InterPro" id="IPR028002">
    <property type="entry name" value="Myb_DNA-bind_5"/>
</dbReference>
<feature type="domain" description="THAP-type" evidence="21">
    <location>
        <begin position="682"/>
        <end position="789"/>
    </location>
</feature>
<keyword evidence="11" id="KW-0862">Zinc</keyword>
<evidence type="ECO:0000256" key="8">
    <source>
        <dbReference type="ARBA" id="ARBA00022723"/>
    </source>
</evidence>
<dbReference type="GO" id="GO:0003677">
    <property type="term" value="F:DNA binding"/>
    <property type="evidence" value="ECO:0007669"/>
    <property type="project" value="UniProtKB-UniRule"/>
</dbReference>
<feature type="region of interest" description="Disordered" evidence="20">
    <location>
        <begin position="70"/>
        <end position="196"/>
    </location>
</feature>
<evidence type="ECO:0000256" key="5">
    <source>
        <dbReference type="ARBA" id="ARBA00021406"/>
    </source>
</evidence>
<dbReference type="InterPro" id="IPR038774">
    <property type="entry name" value="CEP162-like"/>
</dbReference>
<evidence type="ECO:0000256" key="15">
    <source>
        <dbReference type="ARBA" id="ARBA00023163"/>
    </source>
</evidence>
<feature type="compositionally biased region" description="Polar residues" evidence="20">
    <location>
        <begin position="99"/>
        <end position="116"/>
    </location>
</feature>
<evidence type="ECO:0000256" key="4">
    <source>
        <dbReference type="ARBA" id="ARBA00016807"/>
    </source>
</evidence>
<keyword evidence="14 18" id="KW-0238">DNA-binding</keyword>
<keyword evidence="13 19" id="KW-0175">Coiled coil</keyword>
<keyword evidence="9 18" id="KW-0863">Zinc-finger</keyword>
<evidence type="ECO:0000256" key="3">
    <source>
        <dbReference type="ARBA" id="ARBA00011764"/>
    </source>
</evidence>
<keyword evidence="7" id="KW-0493">Microtubule</keyword>
<keyword evidence="15" id="KW-0804">Transcription</keyword>
<dbReference type="GO" id="GO:0005879">
    <property type="term" value="C:axonemal microtubule"/>
    <property type="evidence" value="ECO:0007669"/>
    <property type="project" value="TreeGrafter"/>
</dbReference>
<evidence type="ECO:0000256" key="2">
    <source>
        <dbReference type="ARBA" id="ARBA00009485"/>
    </source>
</evidence>
<dbReference type="EMBL" id="CAKOFQ010006692">
    <property type="protein sequence ID" value="CAH1961109.1"/>
    <property type="molecule type" value="Genomic_DNA"/>
</dbReference>
<keyword evidence="12" id="KW-0805">Transcription regulation</keyword>
<dbReference type="SMART" id="SM00980">
    <property type="entry name" value="THAP"/>
    <property type="match status" value="2"/>
</dbReference>
<feature type="compositionally biased region" description="Basic and acidic residues" evidence="20">
    <location>
        <begin position="170"/>
        <end position="183"/>
    </location>
</feature>
<dbReference type="InterPro" id="IPR006612">
    <property type="entry name" value="THAP_Znf"/>
</dbReference>
<dbReference type="GO" id="GO:0005814">
    <property type="term" value="C:centriole"/>
    <property type="evidence" value="ECO:0007669"/>
    <property type="project" value="UniProtKB-SubCell"/>
</dbReference>
<name>A0A9P0JUJ9_ACAOB</name>
<reference evidence="22" key="1">
    <citation type="submission" date="2022-03" db="EMBL/GenBank/DDBJ databases">
        <authorList>
            <person name="Sayadi A."/>
        </authorList>
    </citation>
    <scope>NUCLEOTIDE SEQUENCE</scope>
</reference>
<dbReference type="PROSITE" id="PS50950">
    <property type="entry name" value="ZF_THAP"/>
    <property type="match status" value="2"/>
</dbReference>
<comment type="function">
    <text evidence="17">Involved in transvection phenomena (= synapsis-dependent gene expression), where the synaptic pairing of chromosomes carrying genes with which zeste interacts influences the expression of these genes. Zeste binds to DNA and stimulates transcription from a nearby promoter.</text>
</comment>
<comment type="subunit">
    <text evidence="3">Self-associates forming complexes of several hundred monomers.</text>
</comment>
<feature type="compositionally biased region" description="Acidic residues" evidence="20">
    <location>
        <begin position="1457"/>
        <end position="1469"/>
    </location>
</feature>
<evidence type="ECO:0000259" key="21">
    <source>
        <dbReference type="PROSITE" id="PS50950"/>
    </source>
</evidence>
<feature type="region of interest" description="Disordered" evidence="20">
    <location>
        <begin position="808"/>
        <end position="833"/>
    </location>
</feature>
<evidence type="ECO:0000256" key="17">
    <source>
        <dbReference type="ARBA" id="ARBA00025466"/>
    </source>
</evidence>
<gene>
    <name evidence="22" type="ORF">ACAOBT_LOCUS3980</name>
</gene>
<evidence type="ECO:0000256" key="18">
    <source>
        <dbReference type="PROSITE-ProRule" id="PRU00309"/>
    </source>
</evidence>
<dbReference type="GO" id="GO:0060271">
    <property type="term" value="P:cilium assembly"/>
    <property type="evidence" value="ECO:0007669"/>
    <property type="project" value="TreeGrafter"/>
</dbReference>
<comment type="subcellular location">
    <subcellularLocation>
        <location evidence="1">Cytoplasm</location>
        <location evidence="1">Cytoskeleton</location>
        <location evidence="1">Microtubule organizing center</location>
        <location evidence="1">Centrosome</location>
        <location evidence="1">Centriole</location>
    </subcellularLocation>
</comment>
<dbReference type="Proteomes" id="UP001152888">
    <property type="component" value="Unassembled WGS sequence"/>
</dbReference>
<feature type="coiled-coil region" evidence="19">
    <location>
        <begin position="290"/>
        <end position="471"/>
    </location>
</feature>
<accession>A0A9P0JUJ9</accession>
<dbReference type="PANTHER" id="PTHR34031">
    <property type="entry name" value="CENTROSOMAL PROTEIN OF 162 KDA"/>
    <property type="match status" value="1"/>
</dbReference>
<dbReference type="SUPFAM" id="SSF57716">
    <property type="entry name" value="Glucocorticoid receptor-like (DNA-binding domain)"/>
    <property type="match status" value="2"/>
</dbReference>
<evidence type="ECO:0000256" key="9">
    <source>
        <dbReference type="ARBA" id="ARBA00022771"/>
    </source>
</evidence>
<feature type="compositionally biased region" description="Basic and acidic residues" evidence="20">
    <location>
        <begin position="1231"/>
        <end position="1258"/>
    </location>
</feature>
<comment type="caution">
    <text evidence="22">The sequence shown here is derived from an EMBL/GenBank/DDBJ whole genome shotgun (WGS) entry which is preliminary data.</text>
</comment>
<feature type="region of interest" description="Disordered" evidence="20">
    <location>
        <begin position="1445"/>
        <end position="1469"/>
    </location>
</feature>
<evidence type="ECO:0000256" key="12">
    <source>
        <dbReference type="ARBA" id="ARBA00023015"/>
    </source>
</evidence>
<comment type="similarity">
    <text evidence="2">Belongs to the CEP162 family.</text>
</comment>
<evidence type="ECO:0000256" key="7">
    <source>
        <dbReference type="ARBA" id="ARBA00022701"/>
    </source>
</evidence>
<sequence length="1608" mass="183374">MDTKASTNFWWMKNPSAVSQDSENNLVVPKLDLRSPSSIVDLLEKDGSSNAGEDVDVGSIIDEINRVAAQSPLGPYDKNQGERSIEDLMKEAERIYMESSKSFEQLSQRSKTSQNISDLLSSLSKDSTPTPKSISPLPMDPDPQHSNDSDDYTEDFSEESKIESNQSSNGKHESDYVDDKDSSESSNSHIKSLKANIQVKDSSMSISKSKSVSSMREILKIKPNIMMMKTSMSVSSIKQSQDSGNVIPEKDEVASNIFPEKDSSSTEIPNTNNYKVVPTVPKVKADDEKLIKLSEVIELKNNLIKSLEEDNRSLKMNVQEVRIELQKTNALLEQTKAALSTRTVSSPEINLELEKALEDLKDSREAKTALQLQLDTINKTHQLLKNSYEELSNSNKHLERRVVELDATLDKYKGELLNLQQTKDKLLQNEMNLNKLLEIEKLQTKSLKLQNEKDSRCIQDLNRQIKEMERIIARKHPDSVSALIVAAKENTTDSSITARKILEDRIKALEQEQFNRESQNSKVFMEIQEKFNQMKAKYENHIEDLELHVSDLKNQLKMKSDTYDVYTQTVIEEKIPQKETFTVFTQTDPVRKVVPSKKQENGKEETHLLATIRGLQADLANKEKCSVLKPPRSSVVLTSKLEIFLVKMEEPVAGPVNKGHRIPKKCIVSKAETIMAKQPNNMSSLSHRHCSVRGCPSLQGKRPKVHYHKFPQKIRSVKVPIMNSSGVKVLIDIRKAWEWLLCLGTRYGRPVTNATRICSMHFREEDYIGDHVNMQRGGLLKPTAVPLLYLPDRKLGRKQMNAMLGIRRDSEGGKTEQEPLQSEKDMPKTTCRDNDYIEKPISYNDLVTADKVVALDLPEIDKESEAPQMTLSKTPEAKEIDVVKFSKKIESSADFPGPMSDLTNTEKLIESALCKIKATCSNTLLKSPSNSDSKDEADGTALLNEILHIPPKILDISKDDIQQSMKHTVSKGALDYMVYCCVSGCESTKVENPDLYFHTFPKKNSGVSVKTVNHLGQMGKMDQRKAWEKVLLLGKFATYDMTVCSKHFRDEDYIADGQSRWPKLNQSAVPSQNLPKGNVTKQSQQISDEETILKGQTKQGLGKILVCKTFEDETVLYEGLVDGEEMVEKPGNMTEDNFTNMTEENSMNMTVYEQLSSDLHEDIVVKTEEQSSSDMECEIVPESDNKMENEASFSNNSVNEEVLVVSNSISTDKPKNKRVVTRLQKEVDDLKKTNRRLQKEREGSLKNLSERRDFRSYPEKLALQARSNSGSSEKDFRKEEELQQVKSQRDRLQQQLKRMEDDYQSLKDKRILDLTALQDAHERETSNYVASVTPLREQLVLHQPSERKRAANFSNKEESILIFLAKKYRHIIDCRLFDGETSQKKNRCWDAIEEEFNARSDDTYRTKDCLRTKYTNLKKRMKKNAKEKCYSLRTYSDLIKNEITDDEVEASKPQESQFDDLGSEIDGEDNYGRMGVAPSLDGQKDLETTDFSDADRNVELVVKLPKISSTVTPTMKEESKYNPSKIDKCTQSEPVRSVIEEAKLKFLEEEHKLKLELMREKYDREFQLMEKKVALEMKLRKDEHQARRKMQEEEHTAKVEMLLSQKNK</sequence>
<feature type="compositionally biased region" description="Basic and acidic residues" evidence="20">
    <location>
        <begin position="1586"/>
        <end position="1598"/>
    </location>
</feature>
<feature type="region of interest" description="Disordered" evidence="20">
    <location>
        <begin position="1231"/>
        <end position="1287"/>
    </location>
</feature>
<organism evidence="22 23">
    <name type="scientific">Acanthoscelides obtectus</name>
    <name type="common">Bean weevil</name>
    <name type="synonym">Bruchus obtectus</name>
    <dbReference type="NCBI Taxonomy" id="200917"/>
    <lineage>
        <taxon>Eukaryota</taxon>
        <taxon>Metazoa</taxon>
        <taxon>Ecdysozoa</taxon>
        <taxon>Arthropoda</taxon>
        <taxon>Hexapoda</taxon>
        <taxon>Insecta</taxon>
        <taxon>Pterygota</taxon>
        <taxon>Neoptera</taxon>
        <taxon>Endopterygota</taxon>
        <taxon>Coleoptera</taxon>
        <taxon>Polyphaga</taxon>
        <taxon>Cucujiformia</taxon>
        <taxon>Chrysomeloidea</taxon>
        <taxon>Chrysomelidae</taxon>
        <taxon>Bruchinae</taxon>
        <taxon>Bruchini</taxon>
        <taxon>Acanthoscelides</taxon>
    </lineage>
</organism>
<protein>
    <recommendedName>
        <fullName evidence="5">Centrosomal protein of 162 kDa</fullName>
    </recommendedName>
    <alternativeName>
        <fullName evidence="4">Regulatory protein zeste</fullName>
    </alternativeName>
</protein>
<evidence type="ECO:0000256" key="16">
    <source>
        <dbReference type="ARBA" id="ARBA00023212"/>
    </source>
</evidence>
<evidence type="ECO:0000256" key="14">
    <source>
        <dbReference type="ARBA" id="ARBA00023125"/>
    </source>
</evidence>
<dbReference type="OrthoDB" id="2157184at2759"/>
<dbReference type="Pfam" id="PF05485">
    <property type="entry name" value="THAP"/>
    <property type="match status" value="2"/>
</dbReference>
<evidence type="ECO:0000256" key="11">
    <source>
        <dbReference type="ARBA" id="ARBA00022833"/>
    </source>
</evidence>
<keyword evidence="8" id="KW-0479">Metal-binding</keyword>
<dbReference type="Pfam" id="PF13873">
    <property type="entry name" value="Myb_DNA-bind_5"/>
    <property type="match status" value="1"/>
</dbReference>
<evidence type="ECO:0000313" key="22">
    <source>
        <dbReference type="EMBL" id="CAH1961109.1"/>
    </source>
</evidence>
<keyword evidence="6" id="KW-0963">Cytoplasm</keyword>
<dbReference type="GO" id="GO:0008270">
    <property type="term" value="F:zinc ion binding"/>
    <property type="evidence" value="ECO:0007669"/>
    <property type="project" value="UniProtKB-KW"/>
</dbReference>
<feature type="region of interest" description="Disordered" evidence="20">
    <location>
        <begin position="1586"/>
        <end position="1608"/>
    </location>
</feature>
<keyword evidence="16" id="KW-0206">Cytoskeleton</keyword>
<evidence type="ECO:0000256" key="10">
    <source>
        <dbReference type="ARBA" id="ARBA00022794"/>
    </source>
</evidence>
<evidence type="ECO:0000256" key="13">
    <source>
        <dbReference type="ARBA" id="ARBA00023054"/>
    </source>
</evidence>
<feature type="compositionally biased region" description="Basic and acidic residues" evidence="20">
    <location>
        <begin position="79"/>
        <end position="96"/>
    </location>
</feature>
<evidence type="ECO:0000256" key="19">
    <source>
        <dbReference type="SAM" id="Coils"/>
    </source>
</evidence>
<evidence type="ECO:0000256" key="20">
    <source>
        <dbReference type="SAM" id="MobiDB-lite"/>
    </source>
</evidence>
<evidence type="ECO:0000256" key="6">
    <source>
        <dbReference type="ARBA" id="ARBA00022490"/>
    </source>
</evidence>
<feature type="compositionally biased region" description="Basic and acidic residues" evidence="20">
    <location>
        <begin position="1272"/>
        <end position="1287"/>
    </location>
</feature>
<feature type="compositionally biased region" description="Low complexity" evidence="20">
    <location>
        <begin position="117"/>
        <end position="133"/>
    </location>
</feature>
<feature type="coiled-coil region" evidence="19">
    <location>
        <begin position="535"/>
        <end position="562"/>
    </location>
</feature>
<proteinExistence type="inferred from homology"/>
<feature type="domain" description="THAP-type" evidence="21">
    <location>
        <begin position="976"/>
        <end position="1073"/>
    </location>
</feature>
<keyword evidence="10" id="KW-0970">Cilium biogenesis/degradation</keyword>
<dbReference type="PANTHER" id="PTHR34031:SF1">
    <property type="entry name" value="CENTROSOMAL PROTEIN OF 162 KDA"/>
    <property type="match status" value="1"/>
</dbReference>
<evidence type="ECO:0000313" key="23">
    <source>
        <dbReference type="Proteomes" id="UP001152888"/>
    </source>
</evidence>